<dbReference type="SUPFAM" id="SSF81383">
    <property type="entry name" value="F-box domain"/>
    <property type="match status" value="1"/>
</dbReference>
<dbReference type="KEGG" id="cput:CONPUDRAFT_146189"/>
<evidence type="ECO:0000313" key="3">
    <source>
        <dbReference type="Proteomes" id="UP000053558"/>
    </source>
</evidence>
<name>A0A5M3MES2_CONPW</name>
<sequence>MLTEIPQELLILIVEHTDVFTALALRSTCRVLQAATRDKQLWIALLQKLVQAGHVPLSRSLENLEHLTPEKVEAITCRAASLCNAWENHTIRAKTVWRADLTRSVTWLRLVESRFLLIASSDTVCSSLELYDLASLETSGLVPLTECYVPGPILSGEAEIQDGRLYVAVALDTRVPKLQVLTLCDVDDLQSFGEIQTLTGYGDIMLLHRDVIVCGTKDNVAIPHIVDWKTGLNHAVEKVPDYRGTRFKAYIWDNLLVTIGTVDVKLYSLPSLQSPPCVVHTFPLATEMCGDVEEVSFFKSSQPINITFPFTGWVSTSTELSWIKSFSSPEDYPGDCEQGSVWRCSLLRSLDPNASELYSISDPERLTSPSGATSVTSGTIGGQALWVDQPYHFGLSLYSALRTPPTESVVVQPPHDLPSLAAFPQLAFDDASGIIAVGNLAGEVAIVDLVGAPFTSLSAGDPLPLTPVGDIDKLTPTTIIPLDVITSLLNRPTDMNSLDYEQHLLADRIRNLDSSEIQTLPELWRDRKRLRIRSHECENIPFLGDLAFELSHSFEFLGRVQLIISDNMSHTLLSKGGLYFVYTGAWGEEFIVFRGGTTLEDILNCIFTFPEAGLKFPGLDYKPVVLRSFSSFAKEQSMKVATRNERRDLGKNRFHEMRARGGSPSTWLTNGMWLALGSEQPMYEGALPRWETLYHAVPEFTTQRLGTSTRNDDTHA</sequence>
<dbReference type="InterPro" id="IPR001810">
    <property type="entry name" value="F-box_dom"/>
</dbReference>
<gene>
    <name evidence="2" type="ORF">CONPUDRAFT_146189</name>
</gene>
<accession>A0A5M3MES2</accession>
<dbReference type="RefSeq" id="XP_007772549.1">
    <property type="nucleotide sequence ID" value="XM_007774359.1"/>
</dbReference>
<dbReference type="Proteomes" id="UP000053558">
    <property type="component" value="Unassembled WGS sequence"/>
</dbReference>
<evidence type="ECO:0000313" key="2">
    <source>
        <dbReference type="EMBL" id="EIW77105.1"/>
    </source>
</evidence>
<dbReference type="InterPro" id="IPR036047">
    <property type="entry name" value="F-box-like_dom_sf"/>
</dbReference>
<feature type="domain" description="F-box" evidence="1">
    <location>
        <begin position="1"/>
        <end position="45"/>
    </location>
</feature>
<comment type="caution">
    <text evidence="2">The sequence shown here is derived from an EMBL/GenBank/DDBJ whole genome shotgun (WGS) entry which is preliminary data.</text>
</comment>
<organism evidence="2 3">
    <name type="scientific">Coniophora puteana (strain RWD-64-598)</name>
    <name type="common">Brown rot fungus</name>
    <dbReference type="NCBI Taxonomy" id="741705"/>
    <lineage>
        <taxon>Eukaryota</taxon>
        <taxon>Fungi</taxon>
        <taxon>Dikarya</taxon>
        <taxon>Basidiomycota</taxon>
        <taxon>Agaricomycotina</taxon>
        <taxon>Agaricomycetes</taxon>
        <taxon>Agaricomycetidae</taxon>
        <taxon>Boletales</taxon>
        <taxon>Coniophorineae</taxon>
        <taxon>Coniophoraceae</taxon>
        <taxon>Coniophora</taxon>
    </lineage>
</organism>
<dbReference type="OrthoDB" id="2786194at2759"/>
<reference evidence="3" key="1">
    <citation type="journal article" date="2012" name="Science">
        <title>The Paleozoic origin of enzymatic lignin decomposition reconstructed from 31 fungal genomes.</title>
        <authorList>
            <person name="Floudas D."/>
            <person name="Binder M."/>
            <person name="Riley R."/>
            <person name="Barry K."/>
            <person name="Blanchette R.A."/>
            <person name="Henrissat B."/>
            <person name="Martinez A.T."/>
            <person name="Otillar R."/>
            <person name="Spatafora J.W."/>
            <person name="Yadav J.S."/>
            <person name="Aerts A."/>
            <person name="Benoit I."/>
            <person name="Boyd A."/>
            <person name="Carlson A."/>
            <person name="Copeland A."/>
            <person name="Coutinho P.M."/>
            <person name="de Vries R.P."/>
            <person name="Ferreira P."/>
            <person name="Findley K."/>
            <person name="Foster B."/>
            <person name="Gaskell J."/>
            <person name="Glotzer D."/>
            <person name="Gorecki P."/>
            <person name="Heitman J."/>
            <person name="Hesse C."/>
            <person name="Hori C."/>
            <person name="Igarashi K."/>
            <person name="Jurgens J.A."/>
            <person name="Kallen N."/>
            <person name="Kersten P."/>
            <person name="Kohler A."/>
            <person name="Kuees U."/>
            <person name="Kumar T.K.A."/>
            <person name="Kuo A."/>
            <person name="LaButti K."/>
            <person name="Larrondo L.F."/>
            <person name="Lindquist E."/>
            <person name="Ling A."/>
            <person name="Lombard V."/>
            <person name="Lucas S."/>
            <person name="Lundell T."/>
            <person name="Martin R."/>
            <person name="McLaughlin D.J."/>
            <person name="Morgenstern I."/>
            <person name="Morin E."/>
            <person name="Murat C."/>
            <person name="Nagy L.G."/>
            <person name="Nolan M."/>
            <person name="Ohm R.A."/>
            <person name="Patyshakuliyeva A."/>
            <person name="Rokas A."/>
            <person name="Ruiz-Duenas F.J."/>
            <person name="Sabat G."/>
            <person name="Salamov A."/>
            <person name="Samejima M."/>
            <person name="Schmutz J."/>
            <person name="Slot J.C."/>
            <person name="St John F."/>
            <person name="Stenlid J."/>
            <person name="Sun H."/>
            <person name="Sun S."/>
            <person name="Syed K."/>
            <person name="Tsang A."/>
            <person name="Wiebenga A."/>
            <person name="Young D."/>
            <person name="Pisabarro A."/>
            <person name="Eastwood D.C."/>
            <person name="Martin F."/>
            <person name="Cullen D."/>
            <person name="Grigoriev I.V."/>
            <person name="Hibbett D.S."/>
        </authorList>
    </citation>
    <scope>NUCLEOTIDE SEQUENCE [LARGE SCALE GENOMIC DNA]</scope>
    <source>
        <strain evidence="3">RWD-64-598 SS2</strain>
    </source>
</reference>
<keyword evidence="3" id="KW-1185">Reference proteome</keyword>
<proteinExistence type="predicted"/>
<dbReference type="PROSITE" id="PS50181">
    <property type="entry name" value="FBOX"/>
    <property type="match status" value="1"/>
</dbReference>
<dbReference type="AlphaFoldDB" id="A0A5M3MES2"/>
<dbReference type="EMBL" id="JH711584">
    <property type="protein sequence ID" value="EIW77105.1"/>
    <property type="molecule type" value="Genomic_DNA"/>
</dbReference>
<dbReference type="OMA" id="FPLATEM"/>
<dbReference type="GeneID" id="19202169"/>
<evidence type="ECO:0000259" key="1">
    <source>
        <dbReference type="PROSITE" id="PS50181"/>
    </source>
</evidence>
<protein>
    <recommendedName>
        <fullName evidence="1">F-box domain-containing protein</fullName>
    </recommendedName>
</protein>